<sequence>MCALFIGGKERPTADTLKKIGPVLVTKSIVEKMINFFCQNNHYYGDAGVAYSQENMDALFAPEDGDSDVAVPQGVEITYLAENEASLAGTADYTQRSDAVGEDDVADLIMESVTYASGDHAANRTSMKARALSWALSRNRFLVSRSGSAMVSDDDPALLAYLWPWLDPFGIGGFHHPKRTPEQRISLEQQVRNLLRQTDSPFQTDPTFAFICFNMLQKKEVNDNSCFRVQAKSHHEVARDLREIAPSLDSLADKLERNRDTNITDKKEKKALSVLKKMKTFAKNLKGSAGYKQCRRNEIRSLLKKYGTPAFFGFNRG</sequence>
<comment type="caution">
    <text evidence="1">The sequence shown here is derived from an EMBL/GenBank/DDBJ whole genome shotgun (WGS) entry which is preliminary data.</text>
</comment>
<organism evidence="1 2">
    <name type="scientific">Hygrophoropsis aurantiaca</name>
    <dbReference type="NCBI Taxonomy" id="72124"/>
    <lineage>
        <taxon>Eukaryota</taxon>
        <taxon>Fungi</taxon>
        <taxon>Dikarya</taxon>
        <taxon>Basidiomycota</taxon>
        <taxon>Agaricomycotina</taxon>
        <taxon>Agaricomycetes</taxon>
        <taxon>Agaricomycetidae</taxon>
        <taxon>Boletales</taxon>
        <taxon>Coniophorineae</taxon>
        <taxon>Hygrophoropsidaceae</taxon>
        <taxon>Hygrophoropsis</taxon>
    </lineage>
</organism>
<evidence type="ECO:0000313" key="2">
    <source>
        <dbReference type="Proteomes" id="UP000790377"/>
    </source>
</evidence>
<reference evidence="1" key="1">
    <citation type="journal article" date="2021" name="New Phytol.">
        <title>Evolutionary innovations through gain and loss of genes in the ectomycorrhizal Boletales.</title>
        <authorList>
            <person name="Wu G."/>
            <person name="Miyauchi S."/>
            <person name="Morin E."/>
            <person name="Kuo A."/>
            <person name="Drula E."/>
            <person name="Varga T."/>
            <person name="Kohler A."/>
            <person name="Feng B."/>
            <person name="Cao Y."/>
            <person name="Lipzen A."/>
            <person name="Daum C."/>
            <person name="Hundley H."/>
            <person name="Pangilinan J."/>
            <person name="Johnson J."/>
            <person name="Barry K."/>
            <person name="LaButti K."/>
            <person name="Ng V."/>
            <person name="Ahrendt S."/>
            <person name="Min B."/>
            <person name="Choi I.G."/>
            <person name="Park H."/>
            <person name="Plett J.M."/>
            <person name="Magnuson J."/>
            <person name="Spatafora J.W."/>
            <person name="Nagy L.G."/>
            <person name="Henrissat B."/>
            <person name="Grigoriev I.V."/>
            <person name="Yang Z.L."/>
            <person name="Xu J."/>
            <person name="Martin F.M."/>
        </authorList>
    </citation>
    <scope>NUCLEOTIDE SEQUENCE</scope>
    <source>
        <strain evidence="1">ATCC 28755</strain>
    </source>
</reference>
<dbReference type="Proteomes" id="UP000790377">
    <property type="component" value="Unassembled WGS sequence"/>
</dbReference>
<dbReference type="EMBL" id="MU268966">
    <property type="protein sequence ID" value="KAH7903449.1"/>
    <property type="molecule type" value="Genomic_DNA"/>
</dbReference>
<keyword evidence="2" id="KW-1185">Reference proteome</keyword>
<proteinExistence type="predicted"/>
<gene>
    <name evidence="1" type="ORF">BJ138DRAFT_1138730</name>
</gene>
<evidence type="ECO:0000313" key="1">
    <source>
        <dbReference type="EMBL" id="KAH7903449.1"/>
    </source>
</evidence>
<protein>
    <submittedName>
        <fullName evidence="1">Uncharacterized protein</fullName>
    </submittedName>
</protein>
<name>A0ACB7ZRJ1_9AGAM</name>
<accession>A0ACB7ZRJ1</accession>